<feature type="compositionally biased region" description="Low complexity" evidence="12">
    <location>
        <begin position="15"/>
        <end position="24"/>
    </location>
</feature>
<dbReference type="EC" id="2.1.1.360" evidence="2 11"/>
<reference evidence="14 15" key="1">
    <citation type="submission" date="2013-11" db="EMBL/GenBank/DDBJ databases">
        <title>The Genome Sequence of Phytophthora parasitica P10297.</title>
        <authorList>
            <consortium name="The Broad Institute Genomics Platform"/>
            <person name="Russ C."/>
            <person name="Tyler B."/>
            <person name="Panabieres F."/>
            <person name="Shan W."/>
            <person name="Tripathy S."/>
            <person name="Grunwald N."/>
            <person name="Machado M."/>
            <person name="Johnson C.S."/>
            <person name="Walker B."/>
            <person name="Young S.K."/>
            <person name="Zeng Q."/>
            <person name="Gargeya S."/>
            <person name="Fitzgerald M."/>
            <person name="Haas B."/>
            <person name="Abouelleil A."/>
            <person name="Allen A.W."/>
            <person name="Alvarado L."/>
            <person name="Arachchi H.M."/>
            <person name="Berlin A.M."/>
            <person name="Chapman S.B."/>
            <person name="Gainer-Dewar J."/>
            <person name="Goldberg J."/>
            <person name="Griggs A."/>
            <person name="Gujja S."/>
            <person name="Hansen M."/>
            <person name="Howarth C."/>
            <person name="Imamovic A."/>
            <person name="Ireland A."/>
            <person name="Larimer J."/>
            <person name="McCowan C."/>
            <person name="Murphy C."/>
            <person name="Pearson M."/>
            <person name="Poon T.W."/>
            <person name="Priest M."/>
            <person name="Roberts A."/>
            <person name="Saif S."/>
            <person name="Shea T."/>
            <person name="Sisk P."/>
            <person name="Sykes S."/>
            <person name="Wortman J."/>
            <person name="Nusbaum C."/>
            <person name="Birren B."/>
        </authorList>
    </citation>
    <scope>NUCLEOTIDE SEQUENCE [LARGE SCALE GENOMIC DNA]</scope>
    <source>
        <strain evidence="14 15">P10297</strain>
    </source>
</reference>
<feature type="region of interest" description="Disordered" evidence="12">
    <location>
        <begin position="1"/>
        <end position="70"/>
    </location>
</feature>
<dbReference type="PROSITE" id="PS51569">
    <property type="entry name" value="DOT1"/>
    <property type="match status" value="1"/>
</dbReference>
<evidence type="ECO:0000256" key="8">
    <source>
        <dbReference type="ARBA" id="ARBA00023242"/>
    </source>
</evidence>
<organism evidence="14 15">
    <name type="scientific">Phytophthora nicotianae P10297</name>
    <dbReference type="NCBI Taxonomy" id="1317064"/>
    <lineage>
        <taxon>Eukaryota</taxon>
        <taxon>Sar</taxon>
        <taxon>Stramenopiles</taxon>
        <taxon>Oomycota</taxon>
        <taxon>Peronosporomycetes</taxon>
        <taxon>Peronosporales</taxon>
        <taxon>Peronosporaceae</taxon>
        <taxon>Phytophthora</taxon>
    </lineage>
</organism>
<evidence type="ECO:0000256" key="5">
    <source>
        <dbReference type="ARBA" id="ARBA00022679"/>
    </source>
</evidence>
<dbReference type="GO" id="GO:0006281">
    <property type="term" value="P:DNA repair"/>
    <property type="evidence" value="ECO:0007669"/>
    <property type="project" value="TreeGrafter"/>
</dbReference>
<protein>
    <recommendedName>
        <fullName evidence="3 11">Histone-lysine N-methyltransferase, H3 lysine-79 specific</fullName>
        <ecNumber evidence="2 11">2.1.1.360</ecNumber>
    </recommendedName>
    <alternativeName>
        <fullName evidence="9 11">Histone H3-K79 methyltransferase</fullName>
    </alternativeName>
</protein>
<evidence type="ECO:0000256" key="9">
    <source>
        <dbReference type="ARBA" id="ARBA00029821"/>
    </source>
</evidence>
<comment type="subcellular location">
    <subcellularLocation>
        <location evidence="1 11">Nucleus</location>
    </subcellularLocation>
</comment>
<evidence type="ECO:0000256" key="12">
    <source>
        <dbReference type="SAM" id="MobiDB-lite"/>
    </source>
</evidence>
<evidence type="ECO:0000256" key="7">
    <source>
        <dbReference type="ARBA" id="ARBA00022853"/>
    </source>
</evidence>
<dbReference type="PANTHER" id="PTHR21451:SF0">
    <property type="entry name" value="HISTONE-LYSINE N-METHYLTRANSFERASE, H3 LYSINE-79 SPECIFIC"/>
    <property type="match status" value="1"/>
</dbReference>
<dbReference type="GO" id="GO:0032259">
    <property type="term" value="P:methylation"/>
    <property type="evidence" value="ECO:0007669"/>
    <property type="project" value="UniProtKB-KW"/>
</dbReference>
<comment type="similarity">
    <text evidence="11">Belongs to the class I-like SAM-binding methyltransferase superfamily. DOT1 family.</text>
</comment>
<evidence type="ECO:0000256" key="6">
    <source>
        <dbReference type="ARBA" id="ARBA00022691"/>
    </source>
</evidence>
<dbReference type="GO" id="GO:0140956">
    <property type="term" value="F:histone H3K79 trimethyltransferase activity"/>
    <property type="evidence" value="ECO:0007669"/>
    <property type="project" value="UniProtKB-EC"/>
</dbReference>
<feature type="compositionally biased region" description="Basic and acidic residues" evidence="12">
    <location>
        <begin position="57"/>
        <end position="68"/>
    </location>
</feature>
<dbReference type="Proteomes" id="UP000018948">
    <property type="component" value="Unassembled WGS sequence"/>
</dbReference>
<keyword evidence="7 11" id="KW-0156">Chromatin regulator</keyword>
<keyword evidence="5 11" id="KW-0808">Transferase</keyword>
<dbReference type="SUPFAM" id="SSF53335">
    <property type="entry name" value="S-adenosyl-L-methionine-dependent methyltransferases"/>
    <property type="match status" value="1"/>
</dbReference>
<evidence type="ECO:0000256" key="2">
    <source>
        <dbReference type="ARBA" id="ARBA00012190"/>
    </source>
</evidence>
<dbReference type="PANTHER" id="PTHR21451">
    <property type="entry name" value="HISTONE H3 METHYLTRANSFERASE"/>
    <property type="match status" value="1"/>
</dbReference>
<keyword evidence="8 11" id="KW-0539">Nucleus</keyword>
<evidence type="ECO:0000259" key="13">
    <source>
        <dbReference type="PROSITE" id="PS51569"/>
    </source>
</evidence>
<dbReference type="GO" id="GO:0000077">
    <property type="term" value="P:DNA damage checkpoint signaling"/>
    <property type="evidence" value="ECO:0007669"/>
    <property type="project" value="TreeGrafter"/>
</dbReference>
<dbReference type="Gene3D" id="3.40.50.150">
    <property type="entry name" value="Vaccinia Virus protein VP39"/>
    <property type="match status" value="1"/>
</dbReference>
<keyword evidence="4 11" id="KW-0489">Methyltransferase</keyword>
<dbReference type="InterPro" id="IPR029063">
    <property type="entry name" value="SAM-dependent_MTases_sf"/>
</dbReference>
<keyword evidence="6 11" id="KW-0949">S-adenosyl-L-methionine</keyword>
<comment type="function">
    <text evidence="11">Histone methyltransferase that specifically trimethylates histone H3 to form H3K79me3. This methylation is required for telomere silencing and for the pachytene checkpoint during the meiotic cell cycle by allowing the recruitment of RAD9 to double strand breaks. Nucleosomes are preferred as substrate compared to free histone.</text>
</comment>
<evidence type="ECO:0000313" key="15">
    <source>
        <dbReference type="Proteomes" id="UP000018948"/>
    </source>
</evidence>
<comment type="caution">
    <text evidence="14">The sequence shown here is derived from an EMBL/GenBank/DDBJ whole genome shotgun (WGS) entry which is preliminary data.</text>
</comment>
<feature type="domain" description="DOT1" evidence="13">
    <location>
        <begin position="13"/>
        <end position="284"/>
    </location>
</feature>
<sequence length="284" mass="30301">MSSRRLLGAPPQPPLVLQRPVRPACRPPATPSSAKGPYGDHHAPGDDISASATSGKEVPDSKEKEIQGRCDQGGGGCIVRSCGHPLVAIPKSASGTDFGSCGDNVQAAEAVDIIFGSISAHDVRQPAGRTYDNAGEVVPSGVTLLLAAVGLIDEADVFLDVGAGVGNVLAQVALMTNVRACVGIELRRDLVSIGEHRMRLQHRKYPRLRKVQLKQADCRDVLMSQHPLICEATIVFANIFLFEEDAKLVVSRELSAMPVARMIVATSLFCPRHRSSCSEPYCKC</sequence>
<dbReference type="Pfam" id="PF08123">
    <property type="entry name" value="DOT1"/>
    <property type="match status" value="1"/>
</dbReference>
<evidence type="ECO:0000256" key="1">
    <source>
        <dbReference type="ARBA" id="ARBA00004123"/>
    </source>
</evidence>
<dbReference type="InterPro" id="IPR030445">
    <property type="entry name" value="H3-K79_meTrfase"/>
</dbReference>
<dbReference type="InterPro" id="IPR025789">
    <property type="entry name" value="DOT1_dom"/>
</dbReference>
<evidence type="ECO:0000313" key="14">
    <source>
        <dbReference type="EMBL" id="ETP29516.1"/>
    </source>
</evidence>
<comment type="catalytic activity">
    <reaction evidence="10 11">
        <text>L-lysyl(79)-[histone H3] + 3 S-adenosyl-L-methionine = N(6),N(6),N(6)-trimethyl-L-lysyl(79)-[histone H3] + 3 S-adenosyl-L-homocysteine + 3 H(+)</text>
        <dbReference type="Rhea" id="RHEA:60328"/>
        <dbReference type="Rhea" id="RHEA-COMP:15549"/>
        <dbReference type="Rhea" id="RHEA-COMP:15552"/>
        <dbReference type="ChEBI" id="CHEBI:15378"/>
        <dbReference type="ChEBI" id="CHEBI:29969"/>
        <dbReference type="ChEBI" id="CHEBI:57856"/>
        <dbReference type="ChEBI" id="CHEBI:59789"/>
        <dbReference type="ChEBI" id="CHEBI:61961"/>
        <dbReference type="EC" id="2.1.1.360"/>
    </reaction>
</comment>
<dbReference type="OrthoDB" id="127779at2759"/>
<dbReference type="GO" id="GO:0005634">
    <property type="term" value="C:nucleus"/>
    <property type="evidence" value="ECO:0007669"/>
    <property type="project" value="UniProtKB-SubCell"/>
</dbReference>
<evidence type="ECO:0000256" key="3">
    <source>
        <dbReference type="ARBA" id="ARBA00020987"/>
    </source>
</evidence>
<evidence type="ECO:0000256" key="11">
    <source>
        <dbReference type="RuleBase" id="RU271113"/>
    </source>
</evidence>
<evidence type="ECO:0000256" key="4">
    <source>
        <dbReference type="ARBA" id="ARBA00022603"/>
    </source>
</evidence>
<comment type="miscellaneous">
    <text evidence="11">In contrast to other lysine histone methyltransferases, it does not contain a SET domain, suggesting the existence of another mechanism for methylation of lysine residues of histones.</text>
</comment>
<dbReference type="AlphaFoldDB" id="W2Y3F5"/>
<dbReference type="EMBL" id="ANIY01004416">
    <property type="protein sequence ID" value="ETP29516.1"/>
    <property type="molecule type" value="Genomic_DNA"/>
</dbReference>
<accession>W2Y3F5</accession>
<gene>
    <name evidence="14" type="ORF">F442_21333</name>
</gene>
<evidence type="ECO:0000256" key="10">
    <source>
        <dbReference type="ARBA" id="ARBA00047770"/>
    </source>
</evidence>
<name>W2Y3F5_PHYNI</name>
<proteinExistence type="inferred from homology"/>